<proteinExistence type="predicted"/>
<protein>
    <submittedName>
        <fullName evidence="1">Uncharacterized protein</fullName>
    </submittedName>
</protein>
<name>A0A7S1K4B9_9ALVE</name>
<sequence>MHAIVELSTSTIKTVTNPRTLNRRKGIHALPLANTAQTDRHPHHTMPAGTPSSICLSVYFWSFPSLPHPSAKSASRAASCLVCDTCGEWSVSSSYTALLPSRSPVS</sequence>
<accession>A0A7S1K4B9</accession>
<dbReference type="EMBL" id="HBGB01029495">
    <property type="protein sequence ID" value="CAD9062195.1"/>
    <property type="molecule type" value="Transcribed_RNA"/>
</dbReference>
<gene>
    <name evidence="1" type="ORF">VBRA1451_LOCUS17265</name>
</gene>
<organism evidence="1">
    <name type="scientific">Vitrella brassicaformis</name>
    <dbReference type="NCBI Taxonomy" id="1169539"/>
    <lineage>
        <taxon>Eukaryota</taxon>
        <taxon>Sar</taxon>
        <taxon>Alveolata</taxon>
        <taxon>Colpodellida</taxon>
        <taxon>Vitrellaceae</taxon>
        <taxon>Vitrella</taxon>
    </lineage>
</organism>
<dbReference type="AlphaFoldDB" id="A0A7S1K4B9"/>
<evidence type="ECO:0000313" key="1">
    <source>
        <dbReference type="EMBL" id="CAD9062195.1"/>
    </source>
</evidence>
<reference evidence="1" key="1">
    <citation type="submission" date="2021-01" db="EMBL/GenBank/DDBJ databases">
        <authorList>
            <person name="Corre E."/>
            <person name="Pelletier E."/>
            <person name="Niang G."/>
            <person name="Scheremetjew M."/>
            <person name="Finn R."/>
            <person name="Kale V."/>
            <person name="Holt S."/>
            <person name="Cochrane G."/>
            <person name="Meng A."/>
            <person name="Brown T."/>
            <person name="Cohen L."/>
        </authorList>
    </citation>
    <scope>NUCLEOTIDE SEQUENCE</scope>
    <source>
        <strain evidence="1">CCMP3346</strain>
    </source>
</reference>